<dbReference type="Proteomes" id="UP000032046">
    <property type="component" value="Unassembled WGS sequence"/>
</dbReference>
<dbReference type="GO" id="GO:0005345">
    <property type="term" value="F:purine nucleobase transmembrane transporter activity"/>
    <property type="evidence" value="ECO:0007669"/>
    <property type="project" value="TreeGrafter"/>
</dbReference>
<dbReference type="PANTHER" id="PTHR43337">
    <property type="entry name" value="XANTHINE/URACIL PERMEASE C887.17-RELATED"/>
    <property type="match status" value="1"/>
</dbReference>
<organism evidence="10 11">
    <name type="scientific">Prevotella pectinovora</name>
    <dbReference type="NCBI Taxonomy" id="1602169"/>
    <lineage>
        <taxon>Bacteria</taxon>
        <taxon>Pseudomonadati</taxon>
        <taxon>Bacteroidota</taxon>
        <taxon>Bacteroidia</taxon>
        <taxon>Bacteroidales</taxon>
        <taxon>Prevotellaceae</taxon>
        <taxon>Prevotella</taxon>
    </lineage>
</organism>
<protein>
    <submittedName>
        <fullName evidence="10">Guanine permease</fullName>
    </submittedName>
</protein>
<feature type="transmembrane region" description="Helical" evidence="9">
    <location>
        <begin position="243"/>
        <end position="265"/>
    </location>
</feature>
<comment type="caution">
    <text evidence="10">The sequence shown here is derived from an EMBL/GenBank/DDBJ whole genome shotgun (WGS) entry which is preliminary data.</text>
</comment>
<dbReference type="EMBL" id="JXQK01000055">
    <property type="protein sequence ID" value="KIP62290.1"/>
    <property type="molecule type" value="Genomic_DNA"/>
</dbReference>
<evidence type="ECO:0000256" key="3">
    <source>
        <dbReference type="ARBA" id="ARBA00022448"/>
    </source>
</evidence>
<feature type="transmembrane region" description="Helical" evidence="9">
    <location>
        <begin position="375"/>
        <end position="402"/>
    </location>
</feature>
<feature type="transmembrane region" description="Helical" evidence="9">
    <location>
        <begin position="196"/>
        <end position="213"/>
    </location>
</feature>
<gene>
    <name evidence="10" type="ORF">ST44_07330</name>
</gene>
<dbReference type="InterPro" id="IPR026033">
    <property type="entry name" value="Azg-like_bact_archaea"/>
</dbReference>
<dbReference type="InterPro" id="IPR006043">
    <property type="entry name" value="NCS2"/>
</dbReference>
<accession>A0A0D0IZC4</accession>
<keyword evidence="3 8" id="KW-0813">Transport</keyword>
<feature type="transmembrane region" description="Helical" evidence="9">
    <location>
        <begin position="414"/>
        <end position="431"/>
    </location>
</feature>
<feature type="transmembrane region" description="Helical" evidence="9">
    <location>
        <begin position="319"/>
        <end position="336"/>
    </location>
</feature>
<comment type="subcellular location">
    <subcellularLocation>
        <location evidence="1 8">Cell membrane</location>
        <topology evidence="1 8">Multi-pass membrane protein</topology>
    </subcellularLocation>
</comment>
<evidence type="ECO:0000256" key="1">
    <source>
        <dbReference type="ARBA" id="ARBA00004651"/>
    </source>
</evidence>
<evidence type="ECO:0000313" key="10">
    <source>
        <dbReference type="EMBL" id="KIP62290.1"/>
    </source>
</evidence>
<dbReference type="STRING" id="1602171.ST44_07330"/>
<evidence type="ECO:0000256" key="5">
    <source>
        <dbReference type="ARBA" id="ARBA00022692"/>
    </source>
</evidence>
<keyword evidence="4 8" id="KW-1003">Cell membrane</keyword>
<feature type="transmembrane region" description="Helical" evidence="9">
    <location>
        <begin position="285"/>
        <end position="307"/>
    </location>
</feature>
<feature type="transmembrane region" description="Helical" evidence="9">
    <location>
        <begin position="52"/>
        <end position="72"/>
    </location>
</feature>
<reference evidence="10 11" key="1">
    <citation type="submission" date="2015-01" db="EMBL/GenBank/DDBJ databases">
        <title>Comparative genomics of non-oral Prevotella species.</title>
        <authorList>
            <person name="Accetto T."/>
            <person name="Nograsek B."/>
            <person name="Avgustin G."/>
        </authorList>
    </citation>
    <scope>NUCLEOTIDE SEQUENCE [LARGE SCALE GENOMIC DNA]</scope>
    <source>
        <strain evidence="10 11">P5-119</strain>
    </source>
</reference>
<dbReference type="PIRSF" id="PIRSF005353">
    <property type="entry name" value="PbuG"/>
    <property type="match status" value="1"/>
</dbReference>
<evidence type="ECO:0000256" key="8">
    <source>
        <dbReference type="PIRNR" id="PIRNR005353"/>
    </source>
</evidence>
<evidence type="ECO:0000256" key="9">
    <source>
        <dbReference type="SAM" id="Phobius"/>
    </source>
</evidence>
<keyword evidence="5 8" id="KW-0812">Transmembrane</keyword>
<evidence type="ECO:0000256" key="4">
    <source>
        <dbReference type="ARBA" id="ARBA00022475"/>
    </source>
</evidence>
<feature type="transmembrane region" description="Helical" evidence="9">
    <location>
        <begin position="84"/>
        <end position="117"/>
    </location>
</feature>
<sequence>MLEKLFGFDPAKHNIKTEVMAGITTFLTMAYILAVNPSIFSVLASKGMVTNAVFTSTALAAIIGTLMMAIYAKKPFGLAPGMGLNAFFVFTVCLTMGYSWQFALTAILIEGLIFVILTMTRIRTLIVDSIPASIKRAIGAGIGIYIAFIGLKNAGIIVESSATFVTIGDLPYGSALLGSIGIVLTSVLIARRVPGALLIGILATSLIGIPMGITKFQGIMDTPPSIAPIFCQFDFHNIFTVDMAIVVFTFLFIDMFDTMGTLVGVCTKAGMMRKDGRIHGLNKAFMADAVATMAGACLGASTTTTYVESAAGVAQGGRTGLTAFATALCFVVALFFAPIFLAIPAAATTPVLVIVGLFMLSPIKDIDLNNYTEAIPAFITIVMMPLSYSISDGILCGIIAYVAINILCCNWKKLNPTLYILAALFVMKYIFI</sequence>
<dbReference type="PANTHER" id="PTHR43337:SF1">
    <property type="entry name" value="XANTHINE_URACIL PERMEASE C887.17-RELATED"/>
    <property type="match status" value="1"/>
</dbReference>
<evidence type="ECO:0000313" key="11">
    <source>
        <dbReference type="Proteomes" id="UP000032046"/>
    </source>
</evidence>
<evidence type="ECO:0000256" key="7">
    <source>
        <dbReference type="ARBA" id="ARBA00023136"/>
    </source>
</evidence>
<feature type="transmembrane region" description="Helical" evidence="9">
    <location>
        <begin position="20"/>
        <end position="40"/>
    </location>
</feature>
<comment type="similarity">
    <text evidence="2 8">Belongs to the nucleobase:cation symporter-2 (NCS2) (TC 2.A.40) family. Azg-like subfamily.</text>
</comment>
<keyword evidence="11" id="KW-1185">Reference proteome</keyword>
<dbReference type="RefSeq" id="WP_082027948.1">
    <property type="nucleotide sequence ID" value="NZ_JXQK01000055.1"/>
</dbReference>
<dbReference type="GO" id="GO:0005886">
    <property type="term" value="C:plasma membrane"/>
    <property type="evidence" value="ECO:0007669"/>
    <property type="project" value="UniProtKB-SubCell"/>
</dbReference>
<dbReference type="AlphaFoldDB" id="A0A0D0IZC4"/>
<name>A0A0D0IZC4_9BACT</name>
<keyword evidence="7 8" id="KW-0472">Membrane</keyword>
<feature type="transmembrane region" description="Helical" evidence="9">
    <location>
        <begin position="343"/>
        <end position="363"/>
    </location>
</feature>
<dbReference type="Pfam" id="PF00860">
    <property type="entry name" value="Xan_ur_permease"/>
    <property type="match status" value="1"/>
</dbReference>
<keyword evidence="6 8" id="KW-1133">Transmembrane helix</keyword>
<evidence type="ECO:0000256" key="2">
    <source>
        <dbReference type="ARBA" id="ARBA00005697"/>
    </source>
</evidence>
<dbReference type="InterPro" id="IPR045018">
    <property type="entry name" value="Azg-like"/>
</dbReference>
<feature type="transmembrane region" description="Helical" evidence="9">
    <location>
        <begin position="170"/>
        <end position="189"/>
    </location>
</feature>
<evidence type="ECO:0000256" key="6">
    <source>
        <dbReference type="ARBA" id="ARBA00022989"/>
    </source>
</evidence>
<feature type="transmembrane region" description="Helical" evidence="9">
    <location>
        <begin position="137"/>
        <end position="158"/>
    </location>
</feature>
<proteinExistence type="inferred from homology"/>